<dbReference type="GO" id="GO:0015031">
    <property type="term" value="P:protein transport"/>
    <property type="evidence" value="ECO:0007669"/>
    <property type="project" value="UniProtKB-KW"/>
</dbReference>
<dbReference type="OrthoDB" id="73614at2759"/>
<comment type="subcellular location">
    <subcellularLocation>
        <location evidence="1 8">Membrane</location>
        <topology evidence="1 8">Multi-pass membrane protein</topology>
    </subcellularLocation>
</comment>
<keyword evidence="4 8" id="KW-0653">Protein transport</keyword>
<accession>A0A4Y7KDU4</accession>
<dbReference type="AlphaFoldDB" id="A0A4Y7KDU4"/>
<dbReference type="GO" id="GO:0016020">
    <property type="term" value="C:membrane"/>
    <property type="evidence" value="ECO:0007669"/>
    <property type="project" value="UniProtKB-SubCell"/>
</dbReference>
<dbReference type="PANTHER" id="PTHR23137">
    <property type="entry name" value="VESICLE TRANSPORT PROTEIN-RELATED"/>
    <property type="match status" value="1"/>
</dbReference>
<dbReference type="GO" id="GO:0016192">
    <property type="term" value="P:vesicle-mediated transport"/>
    <property type="evidence" value="ECO:0007669"/>
    <property type="project" value="InterPro"/>
</dbReference>
<keyword evidence="10" id="KW-1185">Reference proteome</keyword>
<evidence type="ECO:0000256" key="7">
    <source>
        <dbReference type="ARBA" id="ARBA00025800"/>
    </source>
</evidence>
<keyword evidence="5 8" id="KW-1133">Transmembrane helix</keyword>
<dbReference type="OMA" id="ISCCDTE"/>
<evidence type="ECO:0000256" key="3">
    <source>
        <dbReference type="ARBA" id="ARBA00022692"/>
    </source>
</evidence>
<feature type="transmembrane region" description="Helical" evidence="8">
    <location>
        <begin position="96"/>
        <end position="116"/>
    </location>
</feature>
<comment type="similarity">
    <text evidence="7 8">Belongs to the SFT2 family.</text>
</comment>
<dbReference type="EMBL" id="CM010721">
    <property type="protein sequence ID" value="RZC71007.1"/>
    <property type="molecule type" value="Genomic_DNA"/>
</dbReference>
<keyword evidence="6 8" id="KW-0472">Membrane</keyword>
<dbReference type="PANTHER" id="PTHR23137:SF29">
    <property type="entry name" value="VESICLE TRANSPORT PROTEIN"/>
    <property type="match status" value="1"/>
</dbReference>
<keyword evidence="2 8" id="KW-0813">Transport</keyword>
<dbReference type="Proteomes" id="UP000316621">
    <property type="component" value="Chromosome 7"/>
</dbReference>
<dbReference type="InterPro" id="IPR011691">
    <property type="entry name" value="Vesicle_transpt_SFT2"/>
</dbReference>
<dbReference type="GO" id="GO:0005737">
    <property type="term" value="C:cytoplasm"/>
    <property type="evidence" value="ECO:0007669"/>
    <property type="project" value="UniProtKB-ARBA"/>
</dbReference>
<organism evidence="9 10">
    <name type="scientific">Papaver somniferum</name>
    <name type="common">Opium poppy</name>
    <dbReference type="NCBI Taxonomy" id="3469"/>
    <lineage>
        <taxon>Eukaryota</taxon>
        <taxon>Viridiplantae</taxon>
        <taxon>Streptophyta</taxon>
        <taxon>Embryophyta</taxon>
        <taxon>Tracheophyta</taxon>
        <taxon>Spermatophyta</taxon>
        <taxon>Magnoliopsida</taxon>
        <taxon>Ranunculales</taxon>
        <taxon>Papaveraceae</taxon>
        <taxon>Papaveroideae</taxon>
        <taxon>Papaver</taxon>
    </lineage>
</organism>
<protein>
    <recommendedName>
        <fullName evidence="8">Vesicle transport protein</fullName>
    </recommendedName>
</protein>
<gene>
    <name evidence="9" type="ORF">C5167_034182</name>
</gene>
<sequence>MWKNLSMFGGDEEEHEENLLGDESDSPCSSLSQLQRIYGFAASLLAGLVFMLLSMIVIVRPIKFALLFTFGNILAVGSTAFLIGPAQQLRMMFDPVRVCATAIYIGSVILALIFALGIHSKILTAVAIITEMCALIWYGLSYIPFARRMVSELLIRFCDTEM</sequence>
<evidence type="ECO:0000256" key="1">
    <source>
        <dbReference type="ARBA" id="ARBA00004141"/>
    </source>
</evidence>
<feature type="transmembrane region" description="Helical" evidence="8">
    <location>
        <begin position="37"/>
        <end position="58"/>
    </location>
</feature>
<feature type="transmembrane region" description="Helical" evidence="8">
    <location>
        <begin position="122"/>
        <end position="140"/>
    </location>
</feature>
<name>A0A4Y7KDU4_PAPSO</name>
<dbReference type="Pfam" id="PF04178">
    <property type="entry name" value="Got1"/>
    <property type="match status" value="1"/>
</dbReference>
<evidence type="ECO:0000256" key="5">
    <source>
        <dbReference type="ARBA" id="ARBA00022989"/>
    </source>
</evidence>
<keyword evidence="3 8" id="KW-0812">Transmembrane</keyword>
<dbReference type="Gramene" id="RZC71007">
    <property type="protein sequence ID" value="RZC71007"/>
    <property type="gene ID" value="C5167_034182"/>
</dbReference>
<reference evidence="9 10" key="1">
    <citation type="journal article" date="2018" name="Science">
        <title>The opium poppy genome and morphinan production.</title>
        <authorList>
            <person name="Guo L."/>
            <person name="Winzer T."/>
            <person name="Yang X."/>
            <person name="Li Y."/>
            <person name="Ning Z."/>
            <person name="He Z."/>
            <person name="Teodor R."/>
            <person name="Lu Y."/>
            <person name="Bowser T.A."/>
            <person name="Graham I.A."/>
            <person name="Ye K."/>
        </authorList>
    </citation>
    <scope>NUCLEOTIDE SEQUENCE [LARGE SCALE GENOMIC DNA]</scope>
    <source>
        <strain evidence="10">cv. HN1</strain>
        <tissue evidence="9">Leaves</tissue>
    </source>
</reference>
<dbReference type="GO" id="GO:0012505">
    <property type="term" value="C:endomembrane system"/>
    <property type="evidence" value="ECO:0007669"/>
    <property type="project" value="UniProtKB-ARBA"/>
</dbReference>
<evidence type="ECO:0000313" key="10">
    <source>
        <dbReference type="Proteomes" id="UP000316621"/>
    </source>
</evidence>
<comment type="function">
    <text evidence="8">May be involved in fusion of retrograde transport vesicles derived from an endocytic compartment with the Golgi complex.</text>
</comment>
<evidence type="ECO:0000256" key="2">
    <source>
        <dbReference type="ARBA" id="ARBA00022448"/>
    </source>
</evidence>
<evidence type="ECO:0000256" key="4">
    <source>
        <dbReference type="ARBA" id="ARBA00022927"/>
    </source>
</evidence>
<evidence type="ECO:0000313" key="9">
    <source>
        <dbReference type="EMBL" id="RZC71007.1"/>
    </source>
</evidence>
<dbReference type="STRING" id="3469.A0A4Y7KDU4"/>
<dbReference type="InterPro" id="IPR007305">
    <property type="entry name" value="Vesicle_transpt_Got1/SFT2"/>
</dbReference>
<feature type="transmembrane region" description="Helical" evidence="8">
    <location>
        <begin position="64"/>
        <end position="84"/>
    </location>
</feature>
<evidence type="ECO:0000256" key="8">
    <source>
        <dbReference type="RuleBase" id="RU363111"/>
    </source>
</evidence>
<evidence type="ECO:0000256" key="6">
    <source>
        <dbReference type="ARBA" id="ARBA00023136"/>
    </source>
</evidence>
<proteinExistence type="inferred from homology"/>